<evidence type="ECO:0000313" key="3">
    <source>
        <dbReference type="Proteomes" id="UP000032160"/>
    </source>
</evidence>
<protein>
    <submittedName>
        <fullName evidence="2">Uncharacterized protein</fullName>
    </submittedName>
</protein>
<feature type="transmembrane region" description="Helical" evidence="1">
    <location>
        <begin position="84"/>
        <end position="101"/>
    </location>
</feature>
<reference evidence="2 3" key="1">
    <citation type="journal article" date="2014" name="Front. Genet.">
        <title>Genome and metabolic network of "Candidatus Phaeomarinobacter ectocarpi" Ec32, a new candidate genus of Alphaproteobacteria frequently associated with brown algae.</title>
        <authorList>
            <person name="Dittami S.M."/>
            <person name="Barbeyron T."/>
            <person name="Boyen C."/>
            <person name="Cambefort J."/>
            <person name="Collet G."/>
            <person name="Delage L."/>
            <person name="Gobet A."/>
            <person name="Groisillier A."/>
            <person name="Leblanc C."/>
            <person name="Michel G."/>
            <person name="Scornet D."/>
            <person name="Siegel A."/>
            <person name="Tapia J.E."/>
            <person name="Tonon T."/>
        </authorList>
    </citation>
    <scope>NUCLEOTIDE SEQUENCE [LARGE SCALE GENOMIC DNA]</scope>
    <source>
        <strain evidence="2 3">Ec32</strain>
    </source>
</reference>
<keyword evidence="1" id="KW-1133">Transmembrane helix</keyword>
<keyword evidence="1" id="KW-0812">Transmembrane</keyword>
<dbReference type="Proteomes" id="UP000032160">
    <property type="component" value="Chromosome I"/>
</dbReference>
<evidence type="ECO:0000256" key="1">
    <source>
        <dbReference type="SAM" id="Phobius"/>
    </source>
</evidence>
<name>X5MMI9_9HYPH</name>
<accession>X5MMI9</accession>
<feature type="transmembrane region" description="Helical" evidence="1">
    <location>
        <begin position="26"/>
        <end position="46"/>
    </location>
</feature>
<keyword evidence="3" id="KW-1185">Reference proteome</keyword>
<gene>
    <name evidence="2" type="ORF">BN1012_Phect2262</name>
</gene>
<sequence length="110" mass="11475">MGVPFLFLPTSRISASTGYGEAAAPLFRLYGVAIFALLIGYGYGFWLLGQGVFPWGIIAMGLLSNGGGAAVLFATGAWRRSKTIAYFISSVAVALVIAALAPDMAVAPLW</sequence>
<dbReference type="HOGENOM" id="CLU_2166417_0_0_5"/>
<dbReference type="EMBL" id="HG966617">
    <property type="protein sequence ID" value="CDO60475.1"/>
    <property type="molecule type" value="Genomic_DNA"/>
</dbReference>
<organism evidence="2 3">
    <name type="scientific">Candidatus Phaeomarinibacter ectocarpi</name>
    <dbReference type="NCBI Taxonomy" id="1458461"/>
    <lineage>
        <taxon>Bacteria</taxon>
        <taxon>Pseudomonadati</taxon>
        <taxon>Pseudomonadota</taxon>
        <taxon>Alphaproteobacteria</taxon>
        <taxon>Hyphomicrobiales</taxon>
        <taxon>Parvibaculaceae</taxon>
        <taxon>Candidatus Phaeomarinibacter</taxon>
    </lineage>
</organism>
<dbReference type="AlphaFoldDB" id="X5MMI9"/>
<feature type="transmembrane region" description="Helical" evidence="1">
    <location>
        <begin position="52"/>
        <end position="72"/>
    </location>
</feature>
<proteinExistence type="predicted"/>
<evidence type="ECO:0000313" key="2">
    <source>
        <dbReference type="EMBL" id="CDO60475.1"/>
    </source>
</evidence>
<dbReference type="KEGG" id="pect:BN1012_Phect2262"/>
<keyword evidence="1" id="KW-0472">Membrane</keyword>
<dbReference type="OrthoDB" id="7611067at2"/>
<dbReference type="RefSeq" id="WP_043948510.1">
    <property type="nucleotide sequence ID" value="NZ_HG966617.1"/>
</dbReference>